<dbReference type="InterPro" id="IPR037171">
    <property type="entry name" value="NagB/RpiA_transferase-like"/>
</dbReference>
<evidence type="ECO:0000256" key="2">
    <source>
        <dbReference type="ARBA" id="ARBA00022679"/>
    </source>
</evidence>
<dbReference type="SUPFAM" id="SSF100950">
    <property type="entry name" value="NagB/RpiA/CoA transferase-like"/>
    <property type="match status" value="2"/>
</dbReference>
<name>A0ABT4DI16_FUSSI</name>
<sequence length="521" mass="57172">MMIPEFVTKEEAVNIIKDSDTIVTSGFVECANPEGLEVALEERFLKTGSPKNLTLFYVAGQGAGDERCVSRFGHEKLLKKVIAGHYNKAPKLGELIVNNKIEAYNIPQGVLCQMLRDVAANKPGVISKVGLKTFADPRIEGCKLNQVTKDDIVSLIKINGEEYLYFKGMKFDIALIKGSYADERGNISMENEYVSTEVLSISQAVHNCGGKVIVQVDKIVKNGSLDPKLVKIPGICVDYVVEIQDSKLKAQVYDLPYEAALAGNARLSEKSSFKPIPLDEKKIIARRGTMEIKKGSVGNLGIGAPEYVSNIATEEGINDYMVLTVESGPVGGSPQSGKRFGSAVNPDAIIDQPYQFDFYDGGGLDICFLGLAQVDQFGNLNVSKFGTRTSGCGGFIDISQNSKKVVFCGTFTTKGLKTKIEDGKLVILEEGKTKKFVSNVQQITFSGDLARENNKPVFYITERAVFELRKEGLTLIEIAPGIDLQKNILDQMDFKPLISKDLKEMDSRIFLDQPMGLNQKR</sequence>
<dbReference type="SMART" id="SM00882">
    <property type="entry name" value="CoA_trans"/>
    <property type="match status" value="1"/>
</dbReference>
<dbReference type="EMBL" id="JAOXXL010000015">
    <property type="protein sequence ID" value="MCY7008232.1"/>
    <property type="molecule type" value="Genomic_DNA"/>
</dbReference>
<evidence type="ECO:0000313" key="5">
    <source>
        <dbReference type="Proteomes" id="UP001062738"/>
    </source>
</evidence>
<comment type="caution">
    <text evidence="4">The sequence shown here is derived from an EMBL/GenBank/DDBJ whole genome shotgun (WGS) entry which is preliminary data.</text>
</comment>
<dbReference type="Proteomes" id="UP001062738">
    <property type="component" value="Unassembled WGS sequence"/>
</dbReference>
<reference evidence="4" key="1">
    <citation type="submission" date="2022-09" db="EMBL/GenBank/DDBJ databases">
        <authorList>
            <person name="Zoaiter M."/>
        </authorList>
    </citation>
    <scope>NUCLEOTIDE SEQUENCE</scope>
    <source>
        <strain evidence="4">DSM 19848</strain>
    </source>
</reference>
<accession>A0ABT4DI16</accession>
<dbReference type="InterPro" id="IPR004165">
    <property type="entry name" value="CoA_trans_fam_I"/>
</dbReference>
<organism evidence="4 5">
    <name type="scientific">Fusobacterium simiae</name>
    <dbReference type="NCBI Taxonomy" id="855"/>
    <lineage>
        <taxon>Bacteria</taxon>
        <taxon>Fusobacteriati</taxon>
        <taxon>Fusobacteriota</taxon>
        <taxon>Fusobacteriia</taxon>
        <taxon>Fusobacteriales</taxon>
        <taxon>Fusobacteriaceae</taxon>
        <taxon>Fusobacterium</taxon>
    </lineage>
</organism>
<comment type="similarity">
    <text evidence="1 3">Belongs to the 3-oxoacid CoA-transferase family.</text>
</comment>
<gene>
    <name evidence="4" type="ORF">OCK72_06110</name>
</gene>
<dbReference type="InterPro" id="IPR014388">
    <property type="entry name" value="3-oxoacid_CoA-transferase"/>
</dbReference>
<keyword evidence="5" id="KW-1185">Reference proteome</keyword>
<evidence type="ECO:0000256" key="1">
    <source>
        <dbReference type="ARBA" id="ARBA00007154"/>
    </source>
</evidence>
<protein>
    <submittedName>
        <fullName evidence="4">Acyl CoA:acetate/3-ketoacid CoA transferase</fullName>
    </submittedName>
</protein>
<dbReference type="Pfam" id="PF01144">
    <property type="entry name" value="CoA_trans"/>
    <property type="match status" value="1"/>
</dbReference>
<dbReference type="PANTHER" id="PTHR43293">
    <property type="entry name" value="ACETATE COA-TRANSFERASE YDIF"/>
    <property type="match status" value="1"/>
</dbReference>
<dbReference type="PANTHER" id="PTHR43293:SF1">
    <property type="entry name" value="ACETATE COA-TRANSFERASE YDIF"/>
    <property type="match status" value="1"/>
</dbReference>
<dbReference type="GO" id="GO:0016740">
    <property type="term" value="F:transferase activity"/>
    <property type="evidence" value="ECO:0007669"/>
    <property type="project" value="UniProtKB-KW"/>
</dbReference>
<keyword evidence="2 3" id="KW-0808">Transferase</keyword>
<proteinExistence type="inferred from homology"/>
<dbReference type="Gene3D" id="3.40.1080.10">
    <property type="entry name" value="Glutaconate Coenzyme A-transferase"/>
    <property type="match status" value="2"/>
</dbReference>
<evidence type="ECO:0000313" key="4">
    <source>
        <dbReference type="EMBL" id="MCY7008232.1"/>
    </source>
</evidence>
<dbReference type="PIRSF" id="PIRSF000858">
    <property type="entry name" value="SCOT-t"/>
    <property type="match status" value="1"/>
</dbReference>
<evidence type="ECO:0000256" key="3">
    <source>
        <dbReference type="PIRNR" id="PIRNR000858"/>
    </source>
</evidence>